<dbReference type="GO" id="GO:0015450">
    <property type="term" value="F:protein-transporting ATPase activity"/>
    <property type="evidence" value="ECO:0007669"/>
    <property type="project" value="UniProtKB-UniRule"/>
</dbReference>
<dbReference type="PANTHER" id="PTHR34182">
    <property type="entry name" value="PROTEIN-EXPORT MEMBRANE PROTEIN SECG"/>
    <property type="match status" value="1"/>
</dbReference>
<feature type="compositionally biased region" description="Low complexity" evidence="11">
    <location>
        <begin position="125"/>
        <end position="151"/>
    </location>
</feature>
<comment type="similarity">
    <text evidence="2 10">Belongs to the SecG family.</text>
</comment>
<dbReference type="Pfam" id="PF03840">
    <property type="entry name" value="SecG"/>
    <property type="match status" value="1"/>
</dbReference>
<dbReference type="RefSeq" id="WP_200270919.1">
    <property type="nucleotide sequence ID" value="NZ_JAENIJ010000017.1"/>
</dbReference>
<keyword evidence="8 10" id="KW-0811">Translocation</keyword>
<name>A0A934VWB5_9BACT</name>
<dbReference type="GO" id="GO:0009306">
    <property type="term" value="P:protein secretion"/>
    <property type="evidence" value="ECO:0007669"/>
    <property type="project" value="UniProtKB-UniRule"/>
</dbReference>
<dbReference type="GO" id="GO:0043952">
    <property type="term" value="P:protein transport by the Sec complex"/>
    <property type="evidence" value="ECO:0007669"/>
    <property type="project" value="TreeGrafter"/>
</dbReference>
<dbReference type="PANTHER" id="PTHR34182:SF1">
    <property type="entry name" value="PROTEIN-EXPORT MEMBRANE PROTEIN SECG"/>
    <property type="match status" value="1"/>
</dbReference>
<evidence type="ECO:0000256" key="6">
    <source>
        <dbReference type="ARBA" id="ARBA00022927"/>
    </source>
</evidence>
<keyword evidence="3 10" id="KW-0813">Transport</keyword>
<evidence type="ECO:0000256" key="10">
    <source>
        <dbReference type="RuleBase" id="RU365087"/>
    </source>
</evidence>
<evidence type="ECO:0000256" key="5">
    <source>
        <dbReference type="ARBA" id="ARBA00022692"/>
    </source>
</evidence>
<keyword evidence="9 10" id="KW-0472">Membrane</keyword>
<keyword evidence="4 10" id="KW-1003">Cell membrane</keyword>
<dbReference type="AlphaFoldDB" id="A0A934VWB5"/>
<dbReference type="GO" id="GO:0065002">
    <property type="term" value="P:intracellular protein transmembrane transport"/>
    <property type="evidence" value="ECO:0007669"/>
    <property type="project" value="TreeGrafter"/>
</dbReference>
<evidence type="ECO:0000256" key="8">
    <source>
        <dbReference type="ARBA" id="ARBA00023010"/>
    </source>
</evidence>
<comment type="function">
    <text evidence="10">Involved in protein export. Participates in an early event of protein translocation.</text>
</comment>
<keyword evidence="13" id="KW-1185">Reference proteome</keyword>
<sequence length="192" mass="20033">MTLAAIPWLDLSITALLIVFVLICALMTLVILMQRPKQEGLGAAFGSGVTDQVFGARTTNVLQRSTAYFGIAFFVLSLILANLIGLKNKQVSLLQPKKTAEATAAPAEPAKPKSLTEDLPPVTPVAPVAPSTPAVPESTVPPTEPVEQPAPENVPPDVSEPAPADENAPAVEPAPTETEETPANPGEKTEGQ</sequence>
<evidence type="ECO:0000256" key="4">
    <source>
        <dbReference type="ARBA" id="ARBA00022475"/>
    </source>
</evidence>
<proteinExistence type="inferred from homology"/>
<dbReference type="NCBIfam" id="TIGR00810">
    <property type="entry name" value="secG"/>
    <property type="match status" value="1"/>
</dbReference>
<dbReference type="EMBL" id="JAENIJ010000017">
    <property type="protein sequence ID" value="MBK1883115.1"/>
    <property type="molecule type" value="Genomic_DNA"/>
</dbReference>
<feature type="compositionally biased region" description="Low complexity" evidence="11">
    <location>
        <begin position="166"/>
        <end position="185"/>
    </location>
</feature>
<evidence type="ECO:0000256" key="3">
    <source>
        <dbReference type="ARBA" id="ARBA00022448"/>
    </source>
</evidence>
<keyword evidence="7 10" id="KW-1133">Transmembrane helix</keyword>
<evidence type="ECO:0000256" key="2">
    <source>
        <dbReference type="ARBA" id="ARBA00008445"/>
    </source>
</evidence>
<feature type="transmembrane region" description="Helical" evidence="10">
    <location>
        <begin position="12"/>
        <end position="32"/>
    </location>
</feature>
<reference evidence="12" key="1">
    <citation type="submission" date="2021-01" db="EMBL/GenBank/DDBJ databases">
        <title>Modified the classification status of verrucomicrobia.</title>
        <authorList>
            <person name="Feng X."/>
        </authorList>
    </citation>
    <scope>NUCLEOTIDE SEQUENCE</scope>
    <source>
        <strain evidence="12">KCTC 22041</strain>
    </source>
</reference>
<keyword evidence="6 10" id="KW-0653">Protein transport</keyword>
<gene>
    <name evidence="12" type="primary">secG</name>
    <name evidence="12" type="ORF">JIN85_11855</name>
</gene>
<dbReference type="InterPro" id="IPR004692">
    <property type="entry name" value="SecG"/>
</dbReference>
<dbReference type="Proteomes" id="UP000603141">
    <property type="component" value="Unassembled WGS sequence"/>
</dbReference>
<protein>
    <recommendedName>
        <fullName evidence="10">Protein-export membrane protein SecG</fullName>
    </recommendedName>
</protein>
<organism evidence="12 13">
    <name type="scientific">Luteolibacter pohnpeiensis</name>
    <dbReference type="NCBI Taxonomy" id="454153"/>
    <lineage>
        <taxon>Bacteria</taxon>
        <taxon>Pseudomonadati</taxon>
        <taxon>Verrucomicrobiota</taxon>
        <taxon>Verrucomicrobiia</taxon>
        <taxon>Verrucomicrobiales</taxon>
        <taxon>Verrucomicrobiaceae</taxon>
        <taxon>Luteolibacter</taxon>
    </lineage>
</organism>
<evidence type="ECO:0000313" key="12">
    <source>
        <dbReference type="EMBL" id="MBK1883115.1"/>
    </source>
</evidence>
<feature type="region of interest" description="Disordered" evidence="11">
    <location>
        <begin position="101"/>
        <end position="192"/>
    </location>
</feature>
<keyword evidence="5 10" id="KW-0812">Transmembrane</keyword>
<feature type="transmembrane region" description="Helical" evidence="10">
    <location>
        <begin position="67"/>
        <end position="86"/>
    </location>
</feature>
<comment type="subcellular location">
    <subcellularLocation>
        <location evidence="1 10">Cell membrane</location>
        <topology evidence="1 10">Multi-pass membrane protein</topology>
    </subcellularLocation>
</comment>
<accession>A0A934VWB5</accession>
<evidence type="ECO:0000313" key="13">
    <source>
        <dbReference type="Proteomes" id="UP000603141"/>
    </source>
</evidence>
<evidence type="ECO:0000256" key="9">
    <source>
        <dbReference type="ARBA" id="ARBA00023136"/>
    </source>
</evidence>
<comment type="caution">
    <text evidence="12">The sequence shown here is derived from an EMBL/GenBank/DDBJ whole genome shotgun (WGS) entry which is preliminary data.</text>
</comment>
<evidence type="ECO:0000256" key="7">
    <source>
        <dbReference type="ARBA" id="ARBA00022989"/>
    </source>
</evidence>
<dbReference type="PRINTS" id="PR01651">
    <property type="entry name" value="SECGEXPORT"/>
</dbReference>
<dbReference type="GO" id="GO:0005886">
    <property type="term" value="C:plasma membrane"/>
    <property type="evidence" value="ECO:0007669"/>
    <property type="project" value="UniProtKB-SubCell"/>
</dbReference>
<evidence type="ECO:0000256" key="11">
    <source>
        <dbReference type="SAM" id="MobiDB-lite"/>
    </source>
</evidence>
<evidence type="ECO:0000256" key="1">
    <source>
        <dbReference type="ARBA" id="ARBA00004651"/>
    </source>
</evidence>